<dbReference type="InterPro" id="IPR010686">
    <property type="entry name" value="OBAP-like"/>
</dbReference>
<accession>A0A1Q3CKE5</accession>
<dbReference type="AlphaFoldDB" id="A0A1Q3CKE5"/>
<keyword evidence="4" id="KW-1185">Reference proteome</keyword>
<dbReference type="Proteomes" id="UP000187406">
    <property type="component" value="Unassembled WGS sequence"/>
</dbReference>
<feature type="region of interest" description="Disordered" evidence="2">
    <location>
        <begin position="1"/>
        <end position="25"/>
    </location>
</feature>
<evidence type="ECO:0000313" key="3">
    <source>
        <dbReference type="EMBL" id="GAV80561.1"/>
    </source>
</evidence>
<organism evidence="3 4">
    <name type="scientific">Cephalotus follicularis</name>
    <name type="common">Albany pitcher plant</name>
    <dbReference type="NCBI Taxonomy" id="3775"/>
    <lineage>
        <taxon>Eukaryota</taxon>
        <taxon>Viridiplantae</taxon>
        <taxon>Streptophyta</taxon>
        <taxon>Embryophyta</taxon>
        <taxon>Tracheophyta</taxon>
        <taxon>Spermatophyta</taxon>
        <taxon>Magnoliopsida</taxon>
        <taxon>eudicotyledons</taxon>
        <taxon>Gunneridae</taxon>
        <taxon>Pentapetalae</taxon>
        <taxon>rosids</taxon>
        <taxon>fabids</taxon>
        <taxon>Oxalidales</taxon>
        <taxon>Cephalotaceae</taxon>
        <taxon>Cephalotus</taxon>
    </lineage>
</organism>
<evidence type="ECO:0000313" key="4">
    <source>
        <dbReference type="Proteomes" id="UP000187406"/>
    </source>
</evidence>
<dbReference type="OrthoDB" id="1901244at2759"/>
<dbReference type="PANTHER" id="PTHR31360">
    <property type="match status" value="1"/>
</dbReference>
<dbReference type="EMBL" id="BDDD01002213">
    <property type="protein sequence ID" value="GAV80561.1"/>
    <property type="molecule type" value="Genomic_DNA"/>
</dbReference>
<comment type="caution">
    <text evidence="3">The sequence shown here is derived from an EMBL/GenBank/DDBJ whole genome shotgun (WGS) entry which is preliminary data.</text>
</comment>
<sequence>MASSDRSPAPNPCSGGDQTPGKPMSMEQYMIDKGAQMLQSLKPVKQMSQHACTFALYSHDMTRQIETHHYITRLNQDFLQCAVYDSDDSTARLIGVEYIVSDRIFETLPPEEQKLWHSHAYEIKSGLWVTPHIPEIIVKPELENLAKTYGKFWCTWQVDRGDRLPMGAPALMMSPQAVNLGMVKPDLVQKRNEKYNVSMDALKESRLEIEEADWINPQADYWKLFGKGFAIDIEQTAMKLRAPF</sequence>
<evidence type="ECO:0000256" key="1">
    <source>
        <dbReference type="ARBA" id="ARBA00009740"/>
    </source>
</evidence>
<feature type="non-terminal residue" evidence="3">
    <location>
        <position position="244"/>
    </location>
</feature>
<dbReference type="Pfam" id="PF06884">
    <property type="entry name" value="DUF1264"/>
    <property type="match status" value="1"/>
</dbReference>
<dbReference type="InParanoid" id="A0A1Q3CKE5"/>
<dbReference type="PANTHER" id="PTHR31360:SF1">
    <property type="entry name" value="OIL BODY-ASSOCIATED PROTEIN 2A"/>
    <property type="match status" value="1"/>
</dbReference>
<comment type="similarity">
    <text evidence="1">Belongs to the OBAP family.</text>
</comment>
<reference evidence="4" key="1">
    <citation type="submission" date="2016-04" db="EMBL/GenBank/DDBJ databases">
        <title>Cephalotus genome sequencing.</title>
        <authorList>
            <person name="Fukushima K."/>
            <person name="Hasebe M."/>
            <person name="Fang X."/>
        </authorList>
    </citation>
    <scope>NUCLEOTIDE SEQUENCE [LARGE SCALE GENOMIC DNA]</scope>
    <source>
        <strain evidence="4">cv. St1</strain>
    </source>
</reference>
<dbReference type="STRING" id="3775.A0A1Q3CKE5"/>
<gene>
    <name evidence="3" type="ORF">CFOL_v3_24021</name>
</gene>
<evidence type="ECO:0000256" key="2">
    <source>
        <dbReference type="SAM" id="MobiDB-lite"/>
    </source>
</evidence>
<dbReference type="FunCoup" id="A0A1Q3CKE5">
    <property type="interactions" value="76"/>
</dbReference>
<protein>
    <submittedName>
        <fullName evidence="3">DUF1264 domain-containing protein</fullName>
    </submittedName>
</protein>
<name>A0A1Q3CKE5_CEPFO</name>
<proteinExistence type="inferred from homology"/>